<comment type="caution">
    <text evidence="2">The sequence shown here is derived from an EMBL/GenBank/DDBJ whole genome shotgun (WGS) entry which is preliminary data.</text>
</comment>
<dbReference type="Gene3D" id="1.50.10.10">
    <property type="match status" value="2"/>
</dbReference>
<feature type="domain" description="Mannosylglycerate hydrolase MGH1-like glycoside hydrolase" evidence="1">
    <location>
        <begin position="426"/>
        <end position="655"/>
    </location>
</feature>
<accession>A0ABU3K5Q9</accession>
<organism evidence="2 3">
    <name type="scientific">Candidatus Nitronereus thalassa</name>
    <dbReference type="NCBI Taxonomy" id="3020898"/>
    <lineage>
        <taxon>Bacteria</taxon>
        <taxon>Pseudomonadati</taxon>
        <taxon>Nitrospirota</taxon>
        <taxon>Nitrospiria</taxon>
        <taxon>Nitrospirales</taxon>
        <taxon>Nitrospiraceae</taxon>
        <taxon>Candidatus Nitronereus</taxon>
    </lineage>
</organism>
<feature type="domain" description="Mannosylglycerate hydrolase MGH1-like glycoside hydrolase" evidence="1">
    <location>
        <begin position="695"/>
        <end position="868"/>
    </location>
</feature>
<dbReference type="RefSeq" id="WP_313832059.1">
    <property type="nucleotide sequence ID" value="NZ_JAQOUE010000001.1"/>
</dbReference>
<evidence type="ECO:0000313" key="3">
    <source>
        <dbReference type="Proteomes" id="UP001250932"/>
    </source>
</evidence>
<keyword evidence="3" id="KW-1185">Reference proteome</keyword>
<dbReference type="InterPro" id="IPR012341">
    <property type="entry name" value="6hp_glycosidase-like_sf"/>
</dbReference>
<protein>
    <submittedName>
        <fullName evidence="2">Glucosidase</fullName>
    </submittedName>
</protein>
<dbReference type="InterPro" id="IPR004888">
    <property type="entry name" value="Glycoside_hydrolase_63"/>
</dbReference>
<dbReference type="Proteomes" id="UP001250932">
    <property type="component" value="Unassembled WGS sequence"/>
</dbReference>
<name>A0ABU3K5Q9_9BACT</name>
<evidence type="ECO:0000259" key="1">
    <source>
        <dbReference type="Pfam" id="PF22422"/>
    </source>
</evidence>
<dbReference type="InterPro" id="IPR054491">
    <property type="entry name" value="MGH1-like_GH"/>
</dbReference>
<proteinExistence type="predicted"/>
<dbReference type="SUPFAM" id="SSF48208">
    <property type="entry name" value="Six-hairpin glycosidases"/>
    <property type="match status" value="1"/>
</dbReference>
<dbReference type="EMBL" id="JAQOUE010000001">
    <property type="protein sequence ID" value="MDT7041711.1"/>
    <property type="molecule type" value="Genomic_DNA"/>
</dbReference>
<dbReference type="PANTHER" id="PTHR10412:SF10">
    <property type="entry name" value="GLYCOSYL HYDROLASE FAMILY 63 C-TERMINAL DOMAIN-CONTAINING PROTEIN"/>
    <property type="match status" value="1"/>
</dbReference>
<dbReference type="InterPro" id="IPR008928">
    <property type="entry name" value="6-hairpin_glycosidase_sf"/>
</dbReference>
<sequence length="892" mass="104533">MSKLTKEEQRLDASRKRLAHWKRWGPYLSERQWGTVREDYSPDGHAWQYFPHDQARSRAYRWGEDGIGGLCDRHQYLCFALTLWNEQDPILKERLFGLANHEGNHGEDVKESYFYLDSTPTHSYMKFLYKYPQAPFPYSQLVEENQRRDRQQPEYELSDTGIFNEHRYFDVFIEYAKSTPEDILIKVTAYNRGAVAAPLVLLPTLWFRNTWSWQRSAAKPNISLETHSPSGQAIRAEHSHYGQRWLLYEDTPQLLFTENETNLERIWGQPNPTPFVKDSFHNYLIHQKSDCINPNLTGTKAAGHYHRTIPAGESVTIRLRLTDQPPGEHPFGTGFDRIMETRIAEADEFYAQRMPELSTKEAKAIQRQAFAGLLWSKQFYHYDVATWLVGDEAGPNAHPHRNSSRNQDWRHLYNADVISMPDKWEYPWYATWDLAFHCVPFALIDPDFAKDQLILLLREWYLHPNGQLPAYEWDFNDVNPPVHAWAVWRVYKIERRIRGQADRKFLERAFHKLLLNFTWWVNRKDAQGKNLFQGGFMGLDNIGVFDRSQPLPTGGHLDQSDTTSWMGMFCLNMLAIALELARDNSAYESVASKFFDHFVYINHAMNGRGDDCLNLWDDEDGFYYDVLNLPHGEQRFLKIRSLVGLIPLFAVLTLEPETLSQLPNFHERMMWFLKNRQEFRTNVGTQVREDGSIRYLLSLVSEERLRRVLHHMLQEEEFLSTFGIRSLSRHHRDHPFEFHVNGTEYRVAYEPGESRSPMFGGNSNWRGPIWFPLNYLLIESLQKFHYFFRESFTIECPTNSGPVLNLWEVGGELAARLMAIFHQHPSDNRPIWPADHIAQHDPFWRDHLLFHEFFHGETGQGLGASHQTGWTALIAKLLEQYGDELISTKVIS</sequence>
<evidence type="ECO:0000313" key="2">
    <source>
        <dbReference type="EMBL" id="MDT7041711.1"/>
    </source>
</evidence>
<reference evidence="2 3" key="1">
    <citation type="journal article" date="2023" name="ISME J.">
        <title>Cultivation and genomic characterization of novel and ubiquitous marine nitrite-oxidizing bacteria from the Nitrospirales.</title>
        <authorList>
            <person name="Mueller A.J."/>
            <person name="Daebeler A."/>
            <person name="Herbold C.W."/>
            <person name="Kirkegaard R.H."/>
            <person name="Daims H."/>
        </authorList>
    </citation>
    <scope>NUCLEOTIDE SEQUENCE [LARGE SCALE GENOMIC DNA]</scope>
    <source>
        <strain evidence="2 3">EB</strain>
    </source>
</reference>
<gene>
    <name evidence="2" type="ORF">PPG34_05065</name>
</gene>
<dbReference type="Pfam" id="PF22422">
    <property type="entry name" value="MGH1-like_GH"/>
    <property type="match status" value="2"/>
</dbReference>
<dbReference type="PANTHER" id="PTHR10412">
    <property type="entry name" value="MANNOSYL-OLIGOSACCHARIDE GLUCOSIDASE"/>
    <property type="match status" value="1"/>
</dbReference>